<organism evidence="1">
    <name type="scientific">Haptolina ericina</name>
    <dbReference type="NCBI Taxonomy" id="156174"/>
    <lineage>
        <taxon>Eukaryota</taxon>
        <taxon>Haptista</taxon>
        <taxon>Haptophyta</taxon>
        <taxon>Prymnesiophyceae</taxon>
        <taxon>Prymnesiales</taxon>
        <taxon>Prymnesiaceae</taxon>
        <taxon>Haptolina</taxon>
    </lineage>
</organism>
<sequence>MDQEAASLHVGFAVALRALLEPVPDAGVVDHVSVLDERHSPLDGIATAWFNAYPDERVLLNWVVGITHALQLLDGKDVLVRALILIEKAVRRGAMLTCYSIRPVVLSAVLVSMKLSVDEENAGISTGLRKAGLSKVHGRLLAKLEFVFLQAVDWQLSADVATFLNYKEALIEASHMPITAQQEGDQRATSGD</sequence>
<protein>
    <recommendedName>
        <fullName evidence="2">Cyclin N-terminal domain-containing protein</fullName>
    </recommendedName>
</protein>
<accession>A0A7S3C2E2</accession>
<reference evidence="1" key="1">
    <citation type="submission" date="2021-01" db="EMBL/GenBank/DDBJ databases">
        <authorList>
            <person name="Corre E."/>
            <person name="Pelletier E."/>
            <person name="Niang G."/>
            <person name="Scheremetjew M."/>
            <person name="Finn R."/>
            <person name="Kale V."/>
            <person name="Holt S."/>
            <person name="Cochrane G."/>
            <person name="Meng A."/>
            <person name="Brown T."/>
            <person name="Cohen L."/>
        </authorList>
    </citation>
    <scope>NUCLEOTIDE SEQUENCE</scope>
    <source>
        <strain evidence="1">CCMP281</strain>
    </source>
</reference>
<gene>
    <name evidence="1" type="ORF">HERI1096_LOCUS39335</name>
</gene>
<evidence type="ECO:0000313" key="1">
    <source>
        <dbReference type="EMBL" id="CAE0152174.1"/>
    </source>
</evidence>
<dbReference type="EMBL" id="HBHX01071142">
    <property type="protein sequence ID" value="CAE0152174.1"/>
    <property type="molecule type" value="Transcribed_RNA"/>
</dbReference>
<dbReference type="AlphaFoldDB" id="A0A7S3C2E2"/>
<name>A0A7S3C2E2_9EUKA</name>
<dbReference type="Gene3D" id="1.10.472.10">
    <property type="entry name" value="Cyclin-like"/>
    <property type="match status" value="1"/>
</dbReference>
<proteinExistence type="predicted"/>
<evidence type="ECO:0008006" key="2">
    <source>
        <dbReference type="Google" id="ProtNLM"/>
    </source>
</evidence>